<comment type="caution">
    <text evidence="1">The sequence shown here is derived from an EMBL/GenBank/DDBJ whole genome shotgun (WGS) entry which is preliminary data.</text>
</comment>
<accession>A0ABR2CYI6</accession>
<keyword evidence="2" id="KW-1185">Reference proteome</keyword>
<gene>
    <name evidence="1" type="ORF">V6N12_020583</name>
</gene>
<name>A0ABR2CYI6_9ROSI</name>
<dbReference type="EMBL" id="JBBPBM010000039">
    <property type="protein sequence ID" value="KAK8526102.1"/>
    <property type="molecule type" value="Genomic_DNA"/>
</dbReference>
<sequence length="87" mass="9967">MPWEWDLAWGTGRQIDALTKKKLKTVLWFMLVDNLSICFFPVEIGQAMWPHTRATTSPYGSEIGIVFTYSSLECYAARRAANSCFKL</sequence>
<proteinExistence type="predicted"/>
<reference evidence="1 2" key="1">
    <citation type="journal article" date="2024" name="G3 (Bethesda)">
        <title>Genome assembly of Hibiscus sabdariffa L. provides insights into metabolisms of medicinal natural products.</title>
        <authorList>
            <person name="Kim T."/>
        </authorList>
    </citation>
    <scope>NUCLEOTIDE SEQUENCE [LARGE SCALE GENOMIC DNA]</scope>
    <source>
        <strain evidence="1">TK-2024</strain>
        <tissue evidence="1">Old leaves</tissue>
    </source>
</reference>
<evidence type="ECO:0000313" key="1">
    <source>
        <dbReference type="EMBL" id="KAK8526102.1"/>
    </source>
</evidence>
<evidence type="ECO:0000313" key="2">
    <source>
        <dbReference type="Proteomes" id="UP001472677"/>
    </source>
</evidence>
<organism evidence="1 2">
    <name type="scientific">Hibiscus sabdariffa</name>
    <name type="common">roselle</name>
    <dbReference type="NCBI Taxonomy" id="183260"/>
    <lineage>
        <taxon>Eukaryota</taxon>
        <taxon>Viridiplantae</taxon>
        <taxon>Streptophyta</taxon>
        <taxon>Embryophyta</taxon>
        <taxon>Tracheophyta</taxon>
        <taxon>Spermatophyta</taxon>
        <taxon>Magnoliopsida</taxon>
        <taxon>eudicotyledons</taxon>
        <taxon>Gunneridae</taxon>
        <taxon>Pentapetalae</taxon>
        <taxon>rosids</taxon>
        <taxon>malvids</taxon>
        <taxon>Malvales</taxon>
        <taxon>Malvaceae</taxon>
        <taxon>Malvoideae</taxon>
        <taxon>Hibiscus</taxon>
    </lineage>
</organism>
<protein>
    <submittedName>
        <fullName evidence="1">Uncharacterized protein</fullName>
    </submittedName>
</protein>
<dbReference type="Proteomes" id="UP001472677">
    <property type="component" value="Unassembled WGS sequence"/>
</dbReference>